<dbReference type="EMBL" id="BKCJ010358288">
    <property type="protein sequence ID" value="GFA03072.1"/>
    <property type="molecule type" value="Genomic_DNA"/>
</dbReference>
<proteinExistence type="predicted"/>
<reference evidence="3" key="1">
    <citation type="journal article" date="2019" name="Sci. Rep.">
        <title>Draft genome of Tanacetum cinerariifolium, the natural source of mosquito coil.</title>
        <authorList>
            <person name="Yamashiro T."/>
            <person name="Shiraishi A."/>
            <person name="Satake H."/>
            <person name="Nakayama K."/>
        </authorList>
    </citation>
    <scope>NUCLEOTIDE SEQUENCE</scope>
</reference>
<organism evidence="3">
    <name type="scientific">Tanacetum cinerariifolium</name>
    <name type="common">Dalmatian daisy</name>
    <name type="synonym">Chrysanthemum cinerariifolium</name>
    <dbReference type="NCBI Taxonomy" id="118510"/>
    <lineage>
        <taxon>Eukaryota</taxon>
        <taxon>Viridiplantae</taxon>
        <taxon>Streptophyta</taxon>
        <taxon>Embryophyta</taxon>
        <taxon>Tracheophyta</taxon>
        <taxon>Spermatophyta</taxon>
        <taxon>Magnoliopsida</taxon>
        <taxon>eudicotyledons</taxon>
        <taxon>Gunneridae</taxon>
        <taxon>Pentapetalae</taxon>
        <taxon>asterids</taxon>
        <taxon>campanulids</taxon>
        <taxon>Asterales</taxon>
        <taxon>Asteraceae</taxon>
        <taxon>Asteroideae</taxon>
        <taxon>Anthemideae</taxon>
        <taxon>Anthemidinae</taxon>
        <taxon>Tanacetum</taxon>
    </lineage>
</organism>
<name>A0A699J1L3_TANCI</name>
<evidence type="ECO:0000256" key="2">
    <source>
        <dbReference type="SAM" id="MobiDB-lite"/>
    </source>
</evidence>
<comment type="caution">
    <text evidence="3">The sequence shown here is derived from an EMBL/GenBank/DDBJ whole genome shotgun (WGS) entry which is preliminary data.</text>
</comment>
<feature type="coiled-coil region" evidence="1">
    <location>
        <begin position="300"/>
        <end position="327"/>
    </location>
</feature>
<evidence type="ECO:0000313" key="3">
    <source>
        <dbReference type="EMBL" id="GFA03072.1"/>
    </source>
</evidence>
<evidence type="ECO:0000256" key="1">
    <source>
        <dbReference type="SAM" id="Coils"/>
    </source>
</evidence>
<gene>
    <name evidence="3" type="ORF">Tci_575044</name>
</gene>
<keyword evidence="1" id="KW-0175">Coiled coil</keyword>
<protein>
    <submittedName>
        <fullName evidence="3">Uncharacterized protein</fullName>
    </submittedName>
</protein>
<feature type="region of interest" description="Disordered" evidence="2">
    <location>
        <begin position="210"/>
        <end position="252"/>
    </location>
</feature>
<feature type="non-terminal residue" evidence="3">
    <location>
        <position position="445"/>
    </location>
</feature>
<dbReference type="AlphaFoldDB" id="A0A699J1L3"/>
<accession>A0A699J1L3</accession>
<sequence length="445" mass="51597">MGKRVPEKNRCIIVNLHHDGVFSVSPFEYAFGDEKQMTDIHFECMSYVRLREVIVKLVHGPVVTLYYCKVCTPLKLEHSGYDALDIRDQEETIADDDNESSDAYFSSDEEDLNEPVFANDETVVEDSENIDPKFNVKSGVTYIRHNPNQNWKKMKHVLGMRFDNPEQLKMCLANYGVGNGYQLWFYKNDWRKLLVYYGKDVEAGRCAGSRSKIDEDTSKSPKTPVKAIASGEGCSESPNLATSNTKDDRKKPAEMVKAVQLRCHKEEGEGEWVKEEEVVEEMTEDEVRKNLEHDYMDESLLQEEQKLQDYETKQDEFDQEALRLTLEEEAMYKRMDEDRLKEQMAEEEWDMKIDYYHPSNWTQEEESFDHEPYNKNVNTLDANVQTQEAVAGYMSNRGEIGFRLGDYEAEELGKQLAEPIVAVTPCSDDLFCLIKRQEIPTMCEI</sequence>